<dbReference type="AlphaFoldDB" id="A0A3D9EV92"/>
<dbReference type="Proteomes" id="UP000256988">
    <property type="component" value="Unassembled WGS sequence"/>
</dbReference>
<gene>
    <name evidence="1" type="ORF">DFO60_1463</name>
</gene>
<dbReference type="RefSeq" id="WP_115945601.1">
    <property type="nucleotide sequence ID" value="NZ_QRDL01000002.1"/>
</dbReference>
<evidence type="ECO:0000313" key="1">
    <source>
        <dbReference type="EMBL" id="RED06957.1"/>
    </source>
</evidence>
<evidence type="ECO:0000313" key="2">
    <source>
        <dbReference type="Proteomes" id="UP000256988"/>
    </source>
</evidence>
<reference evidence="1 2" key="1">
    <citation type="submission" date="2018-07" db="EMBL/GenBank/DDBJ databases">
        <title>Genome sequencing of rice bacterial endophytes.</title>
        <authorList>
            <person name="Venturi V."/>
        </authorList>
    </citation>
    <scope>NUCLEOTIDE SEQUENCE [LARGE SCALE GENOMIC DNA]</scope>
    <source>
        <strain evidence="1 2">AG1002</strain>
    </source>
</reference>
<proteinExistence type="predicted"/>
<organism evidence="1 2">
    <name type="scientific">Ectopseudomonas oleovorans</name>
    <name type="common">Pseudomonas oleovorans</name>
    <dbReference type="NCBI Taxonomy" id="301"/>
    <lineage>
        <taxon>Bacteria</taxon>
        <taxon>Pseudomonadati</taxon>
        <taxon>Pseudomonadota</taxon>
        <taxon>Gammaproteobacteria</taxon>
        <taxon>Pseudomonadales</taxon>
        <taxon>Pseudomonadaceae</taxon>
        <taxon>Ectopseudomonas</taxon>
    </lineage>
</organism>
<accession>A0A3D9EV92</accession>
<comment type="caution">
    <text evidence="1">The sequence shown here is derived from an EMBL/GenBank/DDBJ whole genome shotgun (WGS) entry which is preliminary data.</text>
</comment>
<protein>
    <submittedName>
        <fullName evidence="1">Uncharacterized protein</fullName>
    </submittedName>
</protein>
<sequence length="109" mass="12775">MTLAIQHERALECAHEQLLQLEHDIDTRQPDVMLAFAIHCDMQIDPQRQVVLLETLASMRDRQFNEAYMTLASISLPLAKELMEWRRVLLAEHDNFFTDELAKRRKEAA</sequence>
<name>A0A3D9EV92_ECTOL</name>
<dbReference type="EMBL" id="QRDL01000002">
    <property type="protein sequence ID" value="RED06957.1"/>
    <property type="molecule type" value="Genomic_DNA"/>
</dbReference>